<dbReference type="EMBL" id="BFEA01000041">
    <property type="protein sequence ID" value="GBG63615.1"/>
    <property type="molecule type" value="Genomic_DNA"/>
</dbReference>
<dbReference type="Proteomes" id="UP000265515">
    <property type="component" value="Unassembled WGS sequence"/>
</dbReference>
<evidence type="ECO:0000313" key="2">
    <source>
        <dbReference type="Proteomes" id="UP000265515"/>
    </source>
</evidence>
<dbReference type="AlphaFoldDB" id="A0A388K0S1"/>
<reference evidence="1 2" key="1">
    <citation type="journal article" date="2018" name="Cell">
        <title>The Chara Genome: Secondary Complexity and Implications for Plant Terrestrialization.</title>
        <authorList>
            <person name="Nishiyama T."/>
            <person name="Sakayama H."/>
            <person name="Vries J.D."/>
            <person name="Buschmann H."/>
            <person name="Saint-Marcoux D."/>
            <person name="Ullrich K.K."/>
            <person name="Haas F.B."/>
            <person name="Vanderstraeten L."/>
            <person name="Becker D."/>
            <person name="Lang D."/>
            <person name="Vosolsobe S."/>
            <person name="Rombauts S."/>
            <person name="Wilhelmsson P.K.I."/>
            <person name="Janitza P."/>
            <person name="Kern R."/>
            <person name="Heyl A."/>
            <person name="Rumpler F."/>
            <person name="Villalobos L.I.A.C."/>
            <person name="Clay J.M."/>
            <person name="Skokan R."/>
            <person name="Toyoda A."/>
            <person name="Suzuki Y."/>
            <person name="Kagoshima H."/>
            <person name="Schijlen E."/>
            <person name="Tajeshwar N."/>
            <person name="Catarino B."/>
            <person name="Hetherington A.J."/>
            <person name="Saltykova A."/>
            <person name="Bonnot C."/>
            <person name="Breuninger H."/>
            <person name="Symeonidi A."/>
            <person name="Radhakrishnan G.V."/>
            <person name="Van Nieuwerburgh F."/>
            <person name="Deforce D."/>
            <person name="Chang C."/>
            <person name="Karol K.G."/>
            <person name="Hedrich R."/>
            <person name="Ulvskov P."/>
            <person name="Glockner G."/>
            <person name="Delwiche C.F."/>
            <person name="Petrasek J."/>
            <person name="Van de Peer Y."/>
            <person name="Friml J."/>
            <person name="Beilby M."/>
            <person name="Dolan L."/>
            <person name="Kohara Y."/>
            <person name="Sugano S."/>
            <person name="Fujiyama A."/>
            <person name="Delaux P.-M."/>
            <person name="Quint M."/>
            <person name="TheiBen G."/>
            <person name="Hagemann M."/>
            <person name="Harholt J."/>
            <person name="Dunand C."/>
            <person name="Zachgo S."/>
            <person name="Langdale J."/>
            <person name="Maumus F."/>
            <person name="Straeten D.V.D."/>
            <person name="Gould S.B."/>
            <person name="Rensing S.A."/>
        </authorList>
    </citation>
    <scope>NUCLEOTIDE SEQUENCE [LARGE SCALE GENOMIC DNA]</scope>
    <source>
        <strain evidence="1 2">S276</strain>
    </source>
</reference>
<comment type="caution">
    <text evidence="1">The sequence shown here is derived from an EMBL/GenBank/DDBJ whole genome shotgun (WGS) entry which is preliminary data.</text>
</comment>
<evidence type="ECO:0000313" key="1">
    <source>
        <dbReference type="EMBL" id="GBG63615.1"/>
    </source>
</evidence>
<sequence>MSLCLQAEPGVEGGAISLAGWLKDKSEDMLEIIWELEEWPDPRLEVCIDWRRADGIMFVCKTLFNEGRDLCAILEDRLEGDIDGEEAHVATKEIVQDMSLWLQAEPEVEGGAISLAGWLKDKSEDMLEIIWELEEGPDPRLDVCIDWRRANGIMSVCKTLFNEGRDLCALLEDRMEGDIDGEEAHVATEDHQAEHLPSHRCTYEPIEPRSPLVSRS</sequence>
<gene>
    <name evidence="1" type="ORF">CBR_g38926</name>
</gene>
<protein>
    <submittedName>
        <fullName evidence="1">Uncharacterized protein</fullName>
    </submittedName>
</protein>
<proteinExistence type="predicted"/>
<organism evidence="1 2">
    <name type="scientific">Chara braunii</name>
    <name type="common">Braun's stonewort</name>
    <dbReference type="NCBI Taxonomy" id="69332"/>
    <lineage>
        <taxon>Eukaryota</taxon>
        <taxon>Viridiplantae</taxon>
        <taxon>Streptophyta</taxon>
        <taxon>Charophyceae</taxon>
        <taxon>Charales</taxon>
        <taxon>Characeae</taxon>
        <taxon>Chara</taxon>
    </lineage>
</organism>
<keyword evidence="2" id="KW-1185">Reference proteome</keyword>
<accession>A0A388K0S1</accession>
<name>A0A388K0S1_CHABU</name>
<dbReference type="Gramene" id="GBG63615">
    <property type="protein sequence ID" value="GBG63615"/>
    <property type="gene ID" value="CBR_g38926"/>
</dbReference>